<evidence type="ECO:0000313" key="2">
    <source>
        <dbReference type="Proteomes" id="UP001154322"/>
    </source>
</evidence>
<name>A0ABM9G0H7_9BACL</name>
<dbReference type="EMBL" id="CALYLO010000002">
    <property type="protein sequence ID" value="CAH8245093.1"/>
    <property type="molecule type" value="Genomic_DNA"/>
</dbReference>
<gene>
    <name evidence="1" type="ORF">WJ0W_002323</name>
</gene>
<reference evidence="1" key="1">
    <citation type="submission" date="2022-06" db="EMBL/GenBank/DDBJ databases">
        <authorList>
            <person name="Dietemann V."/>
            <person name="Ory F."/>
            <person name="Dainat B."/>
            <person name="Oberhansli S."/>
        </authorList>
    </citation>
    <scope>NUCLEOTIDE SEQUENCE</scope>
    <source>
        <strain evidence="1">Ena-SAMPLE-TAB-26-04-2022-14:26:32:270-5432</strain>
    </source>
</reference>
<keyword evidence="2" id="KW-1185">Reference proteome</keyword>
<dbReference type="Proteomes" id="UP001154322">
    <property type="component" value="Unassembled WGS sequence"/>
</dbReference>
<comment type="caution">
    <text evidence="1">The sequence shown here is derived from an EMBL/GenBank/DDBJ whole genome shotgun (WGS) entry which is preliminary data.</text>
</comment>
<organism evidence="1 2">
    <name type="scientific">Paenibacillus melissococcoides</name>
    <dbReference type="NCBI Taxonomy" id="2912268"/>
    <lineage>
        <taxon>Bacteria</taxon>
        <taxon>Bacillati</taxon>
        <taxon>Bacillota</taxon>
        <taxon>Bacilli</taxon>
        <taxon>Bacillales</taxon>
        <taxon>Paenibacillaceae</taxon>
        <taxon>Paenibacillus</taxon>
    </lineage>
</organism>
<protein>
    <submittedName>
        <fullName evidence="1">Uncharacterized protein</fullName>
    </submittedName>
</protein>
<sequence length="73" mass="8306">MGRNEANKLEPWREQVPPRLFLIMPLADGQKWMWGSGGIVCLFWCGRCKVSGHLWQCTAGRTLRKCLCPAGCR</sequence>
<evidence type="ECO:0000313" key="1">
    <source>
        <dbReference type="EMBL" id="CAH8245093.1"/>
    </source>
</evidence>
<proteinExistence type="predicted"/>
<accession>A0ABM9G0H7</accession>